<organism evidence="2 3">
    <name type="scientific">Lasiosphaeria ovina</name>
    <dbReference type="NCBI Taxonomy" id="92902"/>
    <lineage>
        <taxon>Eukaryota</taxon>
        <taxon>Fungi</taxon>
        <taxon>Dikarya</taxon>
        <taxon>Ascomycota</taxon>
        <taxon>Pezizomycotina</taxon>
        <taxon>Sordariomycetes</taxon>
        <taxon>Sordariomycetidae</taxon>
        <taxon>Sordariales</taxon>
        <taxon>Lasiosphaeriaceae</taxon>
        <taxon>Lasiosphaeria</taxon>
    </lineage>
</organism>
<feature type="compositionally biased region" description="Polar residues" evidence="1">
    <location>
        <begin position="157"/>
        <end position="170"/>
    </location>
</feature>
<dbReference type="EMBL" id="JAULSN010000010">
    <property type="protein sequence ID" value="KAK3361974.1"/>
    <property type="molecule type" value="Genomic_DNA"/>
</dbReference>
<feature type="region of interest" description="Disordered" evidence="1">
    <location>
        <begin position="110"/>
        <end position="175"/>
    </location>
</feature>
<reference evidence="2" key="2">
    <citation type="submission" date="2023-06" db="EMBL/GenBank/DDBJ databases">
        <authorList>
            <consortium name="Lawrence Berkeley National Laboratory"/>
            <person name="Haridas S."/>
            <person name="Hensen N."/>
            <person name="Bonometti L."/>
            <person name="Westerberg I."/>
            <person name="Brannstrom I.O."/>
            <person name="Guillou S."/>
            <person name="Cros-Aarteil S."/>
            <person name="Calhoun S."/>
            <person name="Kuo A."/>
            <person name="Mondo S."/>
            <person name="Pangilinan J."/>
            <person name="Riley R."/>
            <person name="Labutti K."/>
            <person name="Andreopoulos B."/>
            <person name="Lipzen A."/>
            <person name="Chen C."/>
            <person name="Yanf M."/>
            <person name="Daum C."/>
            <person name="Ng V."/>
            <person name="Clum A."/>
            <person name="Steindorff A."/>
            <person name="Ohm R."/>
            <person name="Martin F."/>
            <person name="Silar P."/>
            <person name="Natvig D."/>
            <person name="Lalanne C."/>
            <person name="Gautier V."/>
            <person name="Ament-Velasquez S.L."/>
            <person name="Kruys A."/>
            <person name="Hutchinson M.I."/>
            <person name="Powell A.J."/>
            <person name="Barry K."/>
            <person name="Miller A.N."/>
            <person name="Grigoriev I.V."/>
            <person name="Debuchy R."/>
            <person name="Gladieux P."/>
            <person name="Thoren M.H."/>
            <person name="Johannesson H."/>
        </authorList>
    </citation>
    <scope>NUCLEOTIDE SEQUENCE</scope>
    <source>
        <strain evidence="2">CBS 958.72</strain>
    </source>
</reference>
<comment type="caution">
    <text evidence="2">The sequence shown here is derived from an EMBL/GenBank/DDBJ whole genome shotgun (WGS) entry which is preliminary data.</text>
</comment>
<accession>A0AAE0N027</accession>
<evidence type="ECO:0000313" key="3">
    <source>
        <dbReference type="Proteomes" id="UP001287356"/>
    </source>
</evidence>
<evidence type="ECO:0000256" key="1">
    <source>
        <dbReference type="SAM" id="MobiDB-lite"/>
    </source>
</evidence>
<proteinExistence type="predicted"/>
<keyword evidence="3" id="KW-1185">Reference proteome</keyword>
<feature type="compositionally biased region" description="Polar residues" evidence="1">
    <location>
        <begin position="110"/>
        <end position="128"/>
    </location>
</feature>
<dbReference type="Proteomes" id="UP001287356">
    <property type="component" value="Unassembled WGS sequence"/>
</dbReference>
<reference evidence="2" key="1">
    <citation type="journal article" date="2023" name="Mol. Phylogenet. Evol.">
        <title>Genome-scale phylogeny and comparative genomics of the fungal order Sordariales.</title>
        <authorList>
            <person name="Hensen N."/>
            <person name="Bonometti L."/>
            <person name="Westerberg I."/>
            <person name="Brannstrom I.O."/>
            <person name="Guillou S."/>
            <person name="Cros-Aarteil S."/>
            <person name="Calhoun S."/>
            <person name="Haridas S."/>
            <person name="Kuo A."/>
            <person name="Mondo S."/>
            <person name="Pangilinan J."/>
            <person name="Riley R."/>
            <person name="LaButti K."/>
            <person name="Andreopoulos B."/>
            <person name="Lipzen A."/>
            <person name="Chen C."/>
            <person name="Yan M."/>
            <person name="Daum C."/>
            <person name="Ng V."/>
            <person name="Clum A."/>
            <person name="Steindorff A."/>
            <person name="Ohm R.A."/>
            <person name="Martin F."/>
            <person name="Silar P."/>
            <person name="Natvig D.O."/>
            <person name="Lalanne C."/>
            <person name="Gautier V."/>
            <person name="Ament-Velasquez S.L."/>
            <person name="Kruys A."/>
            <person name="Hutchinson M.I."/>
            <person name="Powell A.J."/>
            <person name="Barry K."/>
            <person name="Miller A.N."/>
            <person name="Grigoriev I.V."/>
            <person name="Debuchy R."/>
            <person name="Gladieux P."/>
            <person name="Hiltunen Thoren M."/>
            <person name="Johannesson H."/>
        </authorList>
    </citation>
    <scope>NUCLEOTIDE SEQUENCE</scope>
    <source>
        <strain evidence="2">CBS 958.72</strain>
    </source>
</reference>
<sequence>MPKHHWKHKQTFRHVGSLEFLRQELDRVLGSEKYYIPILNHNPAVQVFEFDVYHSKHKLTPDEIREIQDSTWPSRMRSPAPYRYRATTQISPVKDLTRNEGDGYLISQLRAQQPGHTPGTCDSDSSPRVNAKPATAKESTFLLPTSNPAVPCRHQEATSQAAPVTDSPRSNNDKRNELLDNLVEDWFSVNKEGLPRREAKRKMSDSWEVVPLDKSPVLEKDDDWELL</sequence>
<protein>
    <submittedName>
        <fullName evidence="2">Uncharacterized protein</fullName>
    </submittedName>
</protein>
<evidence type="ECO:0000313" key="2">
    <source>
        <dbReference type="EMBL" id="KAK3361974.1"/>
    </source>
</evidence>
<gene>
    <name evidence="2" type="ORF">B0T24DRAFT_640522</name>
</gene>
<dbReference type="AlphaFoldDB" id="A0AAE0N027"/>
<name>A0AAE0N027_9PEZI</name>